<dbReference type="STRING" id="3750.A0A498JDJ0"/>
<evidence type="ECO:0000313" key="3">
    <source>
        <dbReference type="Proteomes" id="UP000290289"/>
    </source>
</evidence>
<dbReference type="GO" id="GO:0006506">
    <property type="term" value="P:GPI anchor biosynthetic process"/>
    <property type="evidence" value="ECO:0007669"/>
    <property type="project" value="InterPro"/>
</dbReference>
<sequence>MFFRGRKWNPLRLRLDSYDYTVKQHIVGSLLFTPLLLLLPTTSVFYIFFTIMNTTISLMCILIEVTISFIHATPYIKIFLWLVRPRRFPSGIWFEMISVWSGGVDSPRDITSPSEKLLTGKDLTGEKSGVVVSFLHGNFLTVGQIIMPHYKKVLSGKPRTLVATAAYGVLTGRRIPSTIGTHLSIFPWMLISYKEYWCLYRDLVVACYRA</sequence>
<dbReference type="GO" id="GO:0016020">
    <property type="term" value="C:membrane"/>
    <property type="evidence" value="ECO:0007669"/>
    <property type="project" value="InterPro"/>
</dbReference>
<dbReference type="AlphaFoldDB" id="A0A498JDJ0"/>
<reference evidence="2 3" key="1">
    <citation type="submission" date="2018-10" db="EMBL/GenBank/DDBJ databases">
        <title>A high-quality apple genome assembly.</title>
        <authorList>
            <person name="Hu J."/>
        </authorList>
    </citation>
    <scope>NUCLEOTIDE SEQUENCE [LARGE SCALE GENOMIC DNA]</scope>
    <source>
        <strain evidence="3">cv. HFTH1</strain>
        <tissue evidence="2">Young leaf</tissue>
    </source>
</reference>
<feature type="transmembrane region" description="Helical" evidence="1">
    <location>
        <begin position="20"/>
        <end position="39"/>
    </location>
</feature>
<dbReference type="Proteomes" id="UP000290289">
    <property type="component" value="Chromosome 7"/>
</dbReference>
<keyword evidence="1" id="KW-0812">Transmembrane</keyword>
<keyword evidence="1" id="KW-0472">Membrane</keyword>
<dbReference type="PANTHER" id="PTHR47555:SF2">
    <property type="entry name" value="N-ACETYLGLUCOSAMINYL TRANSFERASE COMPONENT FAMILY PROTEIN _ GPI1 FAMILY PROTEIN"/>
    <property type="match status" value="1"/>
</dbReference>
<evidence type="ECO:0000313" key="2">
    <source>
        <dbReference type="EMBL" id="RXH92887.1"/>
    </source>
</evidence>
<accession>A0A498JDJ0</accession>
<evidence type="ECO:0008006" key="4">
    <source>
        <dbReference type="Google" id="ProtNLM"/>
    </source>
</evidence>
<protein>
    <recommendedName>
        <fullName evidence="4">Phosphatidylinositol N-acetylglucosaminyltransferase subunit Q</fullName>
    </recommendedName>
</protein>
<keyword evidence="1" id="KW-1133">Transmembrane helix</keyword>
<dbReference type="Pfam" id="PF05024">
    <property type="entry name" value="Gpi1"/>
    <property type="match status" value="1"/>
</dbReference>
<evidence type="ECO:0000256" key="1">
    <source>
        <dbReference type="SAM" id="Phobius"/>
    </source>
</evidence>
<name>A0A498JDJ0_MALDO</name>
<gene>
    <name evidence="2" type="ORF">DVH24_011911</name>
</gene>
<comment type="caution">
    <text evidence="2">The sequence shown here is derived from an EMBL/GenBank/DDBJ whole genome shotgun (WGS) entry which is preliminary data.</text>
</comment>
<proteinExistence type="predicted"/>
<organism evidence="2 3">
    <name type="scientific">Malus domestica</name>
    <name type="common">Apple</name>
    <name type="synonym">Pyrus malus</name>
    <dbReference type="NCBI Taxonomy" id="3750"/>
    <lineage>
        <taxon>Eukaryota</taxon>
        <taxon>Viridiplantae</taxon>
        <taxon>Streptophyta</taxon>
        <taxon>Embryophyta</taxon>
        <taxon>Tracheophyta</taxon>
        <taxon>Spermatophyta</taxon>
        <taxon>Magnoliopsida</taxon>
        <taxon>eudicotyledons</taxon>
        <taxon>Gunneridae</taxon>
        <taxon>Pentapetalae</taxon>
        <taxon>rosids</taxon>
        <taxon>fabids</taxon>
        <taxon>Rosales</taxon>
        <taxon>Rosaceae</taxon>
        <taxon>Amygdaloideae</taxon>
        <taxon>Maleae</taxon>
        <taxon>Malus</taxon>
    </lineage>
</organism>
<dbReference type="InterPro" id="IPR007720">
    <property type="entry name" value="PigQ/GPI1"/>
</dbReference>
<keyword evidence="3" id="KW-1185">Reference proteome</keyword>
<dbReference type="EMBL" id="RDQH01000333">
    <property type="protein sequence ID" value="RXH92887.1"/>
    <property type="molecule type" value="Genomic_DNA"/>
</dbReference>
<dbReference type="PANTHER" id="PTHR47555">
    <property type="entry name" value="N-ACETYLGLUCOSAMINYL TRANSFERASE COMPONENT FAMILY PROTEIN / GPI1 FAMILY PROTEIN"/>
    <property type="match status" value="1"/>
</dbReference>